<dbReference type="Proteomes" id="UP001355056">
    <property type="component" value="Unassembled WGS sequence"/>
</dbReference>
<dbReference type="SUPFAM" id="SSF53448">
    <property type="entry name" value="Nucleotide-diphospho-sugar transferases"/>
    <property type="match status" value="1"/>
</dbReference>
<feature type="domain" description="Glycosyltransferase 2-like" evidence="1">
    <location>
        <begin position="19"/>
        <end position="146"/>
    </location>
</feature>
<organism evidence="2 3">
    <name type="scientific">Novilysobacter erysipheiresistens</name>
    <dbReference type="NCBI Taxonomy" id="1749332"/>
    <lineage>
        <taxon>Bacteria</taxon>
        <taxon>Pseudomonadati</taxon>
        <taxon>Pseudomonadota</taxon>
        <taxon>Gammaproteobacteria</taxon>
        <taxon>Lysobacterales</taxon>
        <taxon>Lysobacteraceae</taxon>
        <taxon>Novilysobacter</taxon>
    </lineage>
</organism>
<gene>
    <name evidence="2" type="ORF">SNE34_14445</name>
</gene>
<dbReference type="InterPro" id="IPR029044">
    <property type="entry name" value="Nucleotide-diphossugar_trans"/>
</dbReference>
<keyword evidence="3" id="KW-1185">Reference proteome</keyword>
<reference evidence="2 3" key="1">
    <citation type="journal article" date="2016" name="Int. J. Syst. Evol. Microbiol.">
        <title>Lysobacter erysipheiresistens sp. nov., an antagonist of powdery mildew, isolated from tobacco-cultivated soil.</title>
        <authorList>
            <person name="Xie B."/>
            <person name="Li T."/>
            <person name="Lin X."/>
            <person name="Wang C.J."/>
            <person name="Chen Y.J."/>
            <person name="Liu W.J."/>
            <person name="Zhao Z.W."/>
        </authorList>
    </citation>
    <scope>NUCLEOTIDE SEQUENCE [LARGE SCALE GENOMIC DNA]</scope>
    <source>
        <strain evidence="2 3">RS-LYSO-3</strain>
    </source>
</reference>
<protein>
    <submittedName>
        <fullName evidence="2">Glycosyltransferase family 2 protein</fullName>
        <ecNumber evidence="2">2.4.-.-</ecNumber>
    </submittedName>
</protein>
<proteinExistence type="predicted"/>
<dbReference type="CDD" id="cd00761">
    <property type="entry name" value="Glyco_tranf_GTA_type"/>
    <property type="match status" value="1"/>
</dbReference>
<dbReference type="RefSeq" id="WP_332618319.1">
    <property type="nucleotide sequence ID" value="NZ_JAXGFP010000008.1"/>
</dbReference>
<evidence type="ECO:0000259" key="1">
    <source>
        <dbReference type="Pfam" id="PF00535"/>
    </source>
</evidence>
<dbReference type="PANTHER" id="PTHR43685:SF2">
    <property type="entry name" value="GLYCOSYLTRANSFERASE 2-LIKE DOMAIN-CONTAINING PROTEIN"/>
    <property type="match status" value="1"/>
</dbReference>
<dbReference type="Pfam" id="PF00535">
    <property type="entry name" value="Glycos_transf_2"/>
    <property type="match status" value="1"/>
</dbReference>
<evidence type="ECO:0000313" key="2">
    <source>
        <dbReference type="EMBL" id="MEG3185201.1"/>
    </source>
</evidence>
<accession>A0ABU7Z1Y8</accession>
<sequence length="289" mass="32070">MNVDDLGKDPNLQAAAPVSVVIPCFRCADTIGDAVASVAAQTLLPAEILLVDDCSGDGTVDALRALAADHPPGWIKVIELATNGGPSAARNTGWNRAGQEYIAFLDADDTWAPRKLELQMAALRADPDIALIAHRMDVRARNLPPPTLQLPARTSIIGRRQVLLYNPFPTASVVLRRDLPQRFDENFRRVEDFLLWVQISGAGHRCAKINQTLASWHKPNYGAGGLSGDMQAMRKAGRKVRKELVRQGLMTRPEYYFTRVLSIFRRTHHNLVLWIRRLRSNGARSRVSP</sequence>
<dbReference type="InterPro" id="IPR050834">
    <property type="entry name" value="Glycosyltransf_2"/>
</dbReference>
<evidence type="ECO:0000313" key="3">
    <source>
        <dbReference type="Proteomes" id="UP001355056"/>
    </source>
</evidence>
<dbReference type="EMBL" id="JAXGFP010000008">
    <property type="protein sequence ID" value="MEG3185201.1"/>
    <property type="molecule type" value="Genomic_DNA"/>
</dbReference>
<dbReference type="GO" id="GO:0016757">
    <property type="term" value="F:glycosyltransferase activity"/>
    <property type="evidence" value="ECO:0007669"/>
    <property type="project" value="UniProtKB-KW"/>
</dbReference>
<dbReference type="InterPro" id="IPR001173">
    <property type="entry name" value="Glyco_trans_2-like"/>
</dbReference>
<comment type="caution">
    <text evidence="2">The sequence shown here is derived from an EMBL/GenBank/DDBJ whole genome shotgun (WGS) entry which is preliminary data.</text>
</comment>
<keyword evidence="2" id="KW-0808">Transferase</keyword>
<keyword evidence="2" id="KW-0328">Glycosyltransferase</keyword>
<name>A0ABU7Z1Y8_9GAMM</name>
<dbReference type="Gene3D" id="3.90.550.10">
    <property type="entry name" value="Spore Coat Polysaccharide Biosynthesis Protein SpsA, Chain A"/>
    <property type="match status" value="1"/>
</dbReference>
<dbReference type="PANTHER" id="PTHR43685">
    <property type="entry name" value="GLYCOSYLTRANSFERASE"/>
    <property type="match status" value="1"/>
</dbReference>
<dbReference type="EC" id="2.4.-.-" evidence="2"/>